<dbReference type="GO" id="GO:0003723">
    <property type="term" value="F:RNA binding"/>
    <property type="evidence" value="ECO:0007669"/>
    <property type="project" value="InterPro"/>
</dbReference>
<sequence length="288" mass="31429">MLATIRHSPRLFSPAKAFLSPTTRSLCRAAVSTSSSSTPPVNMGENTNKEYLSRAHVAPEVFALRPDYRALLVIVDGLPSGPSTALSEQLLQDAEAHVRSQLAQHGGVVTELPHIAAWRAAFKAFGAKPAKFRSSVEALTRRVGVDEADGKATGGLPRVNLLTDIYNAISIKHQLPFGGEDLDKYKGFPRCIRAKGDERFEASAGAVESPEPGEVVWCDDEGVTCRRWNWRQGPRTALTDDTKKALFIIDALDPVTDEELDATAEELKAVMKQLNPDVVVESRLVKKE</sequence>
<dbReference type="PANTHER" id="PTHR39209">
    <property type="match status" value="1"/>
</dbReference>
<dbReference type="PANTHER" id="PTHR39209:SF2">
    <property type="entry name" value="CYTOPLASMIC PROTEIN"/>
    <property type="match status" value="1"/>
</dbReference>
<proteinExistence type="predicted"/>
<dbReference type="STRING" id="196109.A0A136ILQ1"/>
<evidence type="ECO:0000313" key="2">
    <source>
        <dbReference type="EMBL" id="KXJ85855.1"/>
    </source>
</evidence>
<evidence type="ECO:0000313" key="3">
    <source>
        <dbReference type="Proteomes" id="UP000070501"/>
    </source>
</evidence>
<evidence type="ECO:0000259" key="1">
    <source>
        <dbReference type="SMART" id="SM00873"/>
    </source>
</evidence>
<gene>
    <name evidence="2" type="ORF">Micbo1qcDRAFT_169011</name>
</gene>
<organism evidence="2 3">
    <name type="scientific">Microdochium bolleyi</name>
    <dbReference type="NCBI Taxonomy" id="196109"/>
    <lineage>
        <taxon>Eukaryota</taxon>
        <taxon>Fungi</taxon>
        <taxon>Dikarya</taxon>
        <taxon>Ascomycota</taxon>
        <taxon>Pezizomycotina</taxon>
        <taxon>Sordariomycetes</taxon>
        <taxon>Xylariomycetidae</taxon>
        <taxon>Xylariales</taxon>
        <taxon>Microdochiaceae</taxon>
        <taxon>Microdochium</taxon>
    </lineage>
</organism>
<dbReference type="Pfam" id="PF03483">
    <property type="entry name" value="B3_4"/>
    <property type="match status" value="1"/>
</dbReference>
<feature type="domain" description="B3/B4 tRNA-binding" evidence="1">
    <location>
        <begin position="116"/>
        <end position="276"/>
    </location>
</feature>
<keyword evidence="2" id="KW-0030">Aminoacyl-tRNA synthetase</keyword>
<reference evidence="3" key="1">
    <citation type="submission" date="2016-02" db="EMBL/GenBank/DDBJ databases">
        <title>Draft genome sequence of Microdochium bolleyi, a fungal endophyte of beachgrass.</title>
        <authorList>
            <consortium name="DOE Joint Genome Institute"/>
            <person name="David A.S."/>
            <person name="May G."/>
            <person name="Haridas S."/>
            <person name="Lim J."/>
            <person name="Wang M."/>
            <person name="Labutti K."/>
            <person name="Lipzen A."/>
            <person name="Barry K."/>
            <person name="Grigoriev I.V."/>
        </authorList>
    </citation>
    <scope>NUCLEOTIDE SEQUENCE [LARGE SCALE GENOMIC DNA]</scope>
    <source>
        <strain evidence="3">J235TASD1</strain>
    </source>
</reference>
<dbReference type="SMART" id="SM00873">
    <property type="entry name" value="B3_4"/>
    <property type="match status" value="1"/>
</dbReference>
<dbReference type="InterPro" id="IPR005146">
    <property type="entry name" value="B3/B4_tRNA-bd"/>
</dbReference>
<dbReference type="EMBL" id="KQ964273">
    <property type="protein sequence ID" value="KXJ85855.1"/>
    <property type="molecule type" value="Genomic_DNA"/>
</dbReference>
<dbReference type="SUPFAM" id="SSF56037">
    <property type="entry name" value="PheT/TilS domain"/>
    <property type="match status" value="1"/>
</dbReference>
<keyword evidence="3" id="KW-1185">Reference proteome</keyword>
<dbReference type="Gene3D" id="3.50.40.10">
    <property type="entry name" value="Phenylalanyl-trna Synthetase, Chain B, domain 3"/>
    <property type="match status" value="1"/>
</dbReference>
<dbReference type="OrthoDB" id="5587917at2759"/>
<name>A0A136ILQ1_9PEZI</name>
<keyword evidence="2" id="KW-0436">Ligase</keyword>
<dbReference type="InterPro" id="IPR020825">
    <property type="entry name" value="Phe-tRNA_synthase-like_B3/B4"/>
</dbReference>
<dbReference type="Proteomes" id="UP000070501">
    <property type="component" value="Unassembled WGS sequence"/>
</dbReference>
<dbReference type="InParanoid" id="A0A136ILQ1"/>
<dbReference type="AlphaFoldDB" id="A0A136ILQ1"/>
<dbReference type="GO" id="GO:0004826">
    <property type="term" value="F:phenylalanine-tRNA ligase activity"/>
    <property type="evidence" value="ECO:0007669"/>
    <property type="project" value="InterPro"/>
</dbReference>
<protein>
    <submittedName>
        <fullName evidence="2">Phenylalanyl-tRNA synthetase</fullName>
    </submittedName>
</protein>
<accession>A0A136ILQ1</accession>